<dbReference type="STRING" id="679936.Sulac_2123"/>
<evidence type="ECO:0000313" key="2">
    <source>
        <dbReference type="Proteomes" id="UP000005439"/>
    </source>
</evidence>
<dbReference type="EMBL" id="CP003179">
    <property type="protein sequence ID" value="AEW05609.1"/>
    <property type="molecule type" value="Genomic_DNA"/>
</dbReference>
<evidence type="ECO:0000313" key="1">
    <source>
        <dbReference type="EMBL" id="AEW05609.1"/>
    </source>
</evidence>
<dbReference type="SUPFAM" id="SSF74650">
    <property type="entry name" value="Galactose mutarotase-like"/>
    <property type="match status" value="1"/>
</dbReference>
<dbReference type="InterPro" id="IPR008183">
    <property type="entry name" value="Aldose_1/G6P_1-epimerase"/>
</dbReference>
<sequence>MKVSRGLTRTADESWILENDGWRMTVVPDWGGQITSLVYRPLDEELLRSVDSRPMWQAEPYVYGIPLLFPPGRIRGGTFEWQHVTYRWPTNDTKGPNHLHGFVWDLPWEVADTARGLTIVPSTLARQRFHDYLGSQVDVRVTYSLEAYTVRIRVVVTNEGPAAIPFGWGFHTTWNLAGHDWRVTLPAGQEWAMGHDGMPSGALLPELQVLRDLDRGRPAGTVVADTCYRLADGVDPAVWMRHPSRPVAFAWRPDPSFRHLVIYRPSLDSAYICVEPYTWTHNAVNLSLPPTVTGVDGLNPGERRQLDYTVEVSMDEVSQ</sequence>
<dbReference type="KEGG" id="sap:Sulac_2123"/>
<dbReference type="GO" id="GO:0016853">
    <property type="term" value="F:isomerase activity"/>
    <property type="evidence" value="ECO:0007669"/>
    <property type="project" value="InterPro"/>
</dbReference>
<dbReference type="GO" id="GO:0005975">
    <property type="term" value="P:carbohydrate metabolic process"/>
    <property type="evidence" value="ECO:0007669"/>
    <property type="project" value="InterPro"/>
</dbReference>
<name>G8TSZ4_SULAD</name>
<dbReference type="Proteomes" id="UP000005439">
    <property type="component" value="Chromosome"/>
</dbReference>
<reference evidence="2" key="1">
    <citation type="submission" date="2011-12" db="EMBL/GenBank/DDBJ databases">
        <title>The complete genome of chromosome of Sulfobacillus acidophilus DSM 10332.</title>
        <authorList>
            <person name="Lucas S."/>
            <person name="Han J."/>
            <person name="Lapidus A."/>
            <person name="Bruce D."/>
            <person name="Goodwin L."/>
            <person name="Pitluck S."/>
            <person name="Peters L."/>
            <person name="Kyrpides N."/>
            <person name="Mavromatis K."/>
            <person name="Ivanova N."/>
            <person name="Mikhailova N."/>
            <person name="Chertkov O."/>
            <person name="Saunders E."/>
            <person name="Detter J.C."/>
            <person name="Tapia R."/>
            <person name="Han C."/>
            <person name="Land M."/>
            <person name="Hauser L."/>
            <person name="Markowitz V."/>
            <person name="Cheng J.-F."/>
            <person name="Hugenholtz P."/>
            <person name="Woyke T."/>
            <person name="Wu D."/>
            <person name="Pukall R."/>
            <person name="Gehrich-Schroeter G."/>
            <person name="Schneider S."/>
            <person name="Klenk H.-P."/>
            <person name="Eisen J.A."/>
        </authorList>
    </citation>
    <scope>NUCLEOTIDE SEQUENCE [LARGE SCALE GENOMIC DNA]</scope>
    <source>
        <strain evidence="2">ATCC 700253 / DSM 10332 / NAL</strain>
    </source>
</reference>
<dbReference type="HOGENOM" id="CLU_052486_2_0_9"/>
<organism evidence="1 2">
    <name type="scientific">Sulfobacillus acidophilus (strain ATCC 700253 / DSM 10332 / NAL)</name>
    <dbReference type="NCBI Taxonomy" id="679936"/>
    <lineage>
        <taxon>Bacteria</taxon>
        <taxon>Bacillati</taxon>
        <taxon>Bacillota</taxon>
        <taxon>Clostridia</taxon>
        <taxon>Eubacteriales</taxon>
        <taxon>Clostridiales Family XVII. Incertae Sedis</taxon>
        <taxon>Sulfobacillus</taxon>
    </lineage>
</organism>
<dbReference type="InterPro" id="IPR011013">
    <property type="entry name" value="Gal_mutarotase_sf_dom"/>
</dbReference>
<dbReference type="CDD" id="cd01081">
    <property type="entry name" value="Aldose_epim"/>
    <property type="match status" value="1"/>
</dbReference>
<reference evidence="1 2" key="2">
    <citation type="journal article" date="2012" name="Stand. Genomic Sci.">
        <title>Complete genome sequence of the moderately thermophilic mineral-sulfide-oxidizing firmicute Sulfobacillus acidophilus type strain (NAL(T)).</title>
        <authorList>
            <person name="Anderson I."/>
            <person name="Chertkov O."/>
            <person name="Chen A."/>
            <person name="Saunders E."/>
            <person name="Lapidus A."/>
            <person name="Nolan M."/>
            <person name="Lucas S."/>
            <person name="Hammon N."/>
            <person name="Deshpande S."/>
            <person name="Cheng J.F."/>
            <person name="Han C."/>
            <person name="Tapia R."/>
            <person name="Goodwin L.A."/>
            <person name="Pitluck S."/>
            <person name="Liolios K."/>
            <person name="Pagani I."/>
            <person name="Ivanova N."/>
            <person name="Mikhailova N."/>
            <person name="Pati A."/>
            <person name="Palaniappan K."/>
            <person name="Land M."/>
            <person name="Pan C."/>
            <person name="Rohde M."/>
            <person name="Pukall R."/>
            <person name="Goker M."/>
            <person name="Detter J.C."/>
            <person name="Woyke T."/>
            <person name="Bristow J."/>
            <person name="Eisen J.A."/>
            <person name="Markowitz V."/>
            <person name="Hugenholtz P."/>
            <person name="Kyrpides N.C."/>
            <person name="Klenk H.P."/>
            <person name="Mavromatis K."/>
        </authorList>
    </citation>
    <scope>NUCLEOTIDE SEQUENCE [LARGE SCALE GENOMIC DNA]</scope>
    <source>
        <strain evidence="2">ATCC 700253 / DSM 10332 / NAL</strain>
    </source>
</reference>
<gene>
    <name evidence="1" type="ordered locus">Sulac_2123</name>
</gene>
<accession>G8TSZ4</accession>
<proteinExistence type="predicted"/>
<dbReference type="Pfam" id="PF01263">
    <property type="entry name" value="Aldose_epim"/>
    <property type="match status" value="1"/>
</dbReference>
<dbReference type="AlphaFoldDB" id="G8TSZ4"/>
<dbReference type="Gene3D" id="2.70.98.10">
    <property type="match status" value="1"/>
</dbReference>
<dbReference type="PATRIC" id="fig|679936.5.peg.2189"/>
<keyword evidence="2" id="KW-1185">Reference proteome</keyword>
<dbReference type="GO" id="GO:0030246">
    <property type="term" value="F:carbohydrate binding"/>
    <property type="evidence" value="ECO:0007669"/>
    <property type="project" value="InterPro"/>
</dbReference>
<protein>
    <submittedName>
        <fullName evidence="1">Aldose 1-epimerase</fullName>
    </submittedName>
</protein>
<dbReference type="InterPro" id="IPR014718">
    <property type="entry name" value="GH-type_carb-bd"/>
</dbReference>